<dbReference type="Proteomes" id="UP000464577">
    <property type="component" value="Chromosome"/>
</dbReference>
<protein>
    <submittedName>
        <fullName evidence="5">MFS transporter</fullName>
    </submittedName>
</protein>
<dbReference type="AlphaFoldDB" id="A0A6P1W881"/>
<dbReference type="GO" id="GO:0022857">
    <property type="term" value="F:transmembrane transporter activity"/>
    <property type="evidence" value="ECO:0007669"/>
    <property type="project" value="InterPro"/>
</dbReference>
<feature type="transmembrane region" description="Helical" evidence="4">
    <location>
        <begin position="119"/>
        <end position="138"/>
    </location>
</feature>
<proteinExistence type="predicted"/>
<organism evidence="5 6">
    <name type="scientific">Spirosoma endbachense</name>
    <dbReference type="NCBI Taxonomy" id="2666025"/>
    <lineage>
        <taxon>Bacteria</taxon>
        <taxon>Pseudomonadati</taxon>
        <taxon>Bacteroidota</taxon>
        <taxon>Cytophagia</taxon>
        <taxon>Cytophagales</taxon>
        <taxon>Cytophagaceae</taxon>
        <taxon>Spirosoma</taxon>
    </lineage>
</organism>
<accession>A0A6P1W881</accession>
<keyword evidence="6" id="KW-1185">Reference proteome</keyword>
<dbReference type="Pfam" id="PF07690">
    <property type="entry name" value="MFS_1"/>
    <property type="match status" value="1"/>
</dbReference>
<dbReference type="InterPro" id="IPR036259">
    <property type="entry name" value="MFS_trans_sf"/>
</dbReference>
<evidence type="ECO:0000256" key="2">
    <source>
        <dbReference type="ARBA" id="ARBA00022989"/>
    </source>
</evidence>
<dbReference type="EMBL" id="CP045997">
    <property type="protein sequence ID" value="QHW00769.1"/>
    <property type="molecule type" value="Genomic_DNA"/>
</dbReference>
<feature type="transmembrane region" description="Helical" evidence="4">
    <location>
        <begin position="170"/>
        <end position="190"/>
    </location>
</feature>
<feature type="transmembrane region" description="Helical" evidence="4">
    <location>
        <begin position="93"/>
        <end position="113"/>
    </location>
</feature>
<dbReference type="SUPFAM" id="SSF103473">
    <property type="entry name" value="MFS general substrate transporter"/>
    <property type="match status" value="1"/>
</dbReference>
<evidence type="ECO:0000313" key="6">
    <source>
        <dbReference type="Proteomes" id="UP000464577"/>
    </source>
</evidence>
<feature type="transmembrane region" description="Helical" evidence="4">
    <location>
        <begin position="288"/>
        <end position="306"/>
    </location>
</feature>
<feature type="transmembrane region" description="Helical" evidence="4">
    <location>
        <begin position="313"/>
        <end position="335"/>
    </location>
</feature>
<feature type="transmembrane region" description="Helical" evidence="4">
    <location>
        <begin position="239"/>
        <end position="258"/>
    </location>
</feature>
<evidence type="ECO:0000256" key="1">
    <source>
        <dbReference type="ARBA" id="ARBA00022692"/>
    </source>
</evidence>
<dbReference type="InterPro" id="IPR011701">
    <property type="entry name" value="MFS"/>
</dbReference>
<reference evidence="5 6" key="1">
    <citation type="submission" date="2019-11" db="EMBL/GenBank/DDBJ databases">
        <title>Spirosoma endbachense sp. nov., isolated from a natural salt meadow.</title>
        <authorList>
            <person name="Rojas J."/>
            <person name="Ambika Manirajan B."/>
            <person name="Ratering S."/>
            <person name="Suarez C."/>
            <person name="Geissler-Plaum R."/>
            <person name="Schnell S."/>
        </authorList>
    </citation>
    <scope>NUCLEOTIDE SEQUENCE [LARGE SCALE GENOMIC DNA]</scope>
    <source>
        <strain evidence="5 6">I-24</strain>
    </source>
</reference>
<evidence type="ECO:0000313" key="5">
    <source>
        <dbReference type="EMBL" id="QHW00769.1"/>
    </source>
</evidence>
<evidence type="ECO:0000256" key="4">
    <source>
        <dbReference type="SAM" id="Phobius"/>
    </source>
</evidence>
<keyword evidence="1 4" id="KW-0812">Transmembrane</keyword>
<evidence type="ECO:0000256" key="3">
    <source>
        <dbReference type="ARBA" id="ARBA00023136"/>
    </source>
</evidence>
<dbReference type="RefSeq" id="WP_162391164.1">
    <property type="nucleotide sequence ID" value="NZ_CP045997.1"/>
</dbReference>
<gene>
    <name evidence="5" type="ORF">GJR95_39645</name>
</gene>
<dbReference type="KEGG" id="senf:GJR95_39645"/>
<feature type="transmembrane region" description="Helical" evidence="4">
    <location>
        <begin position="145"/>
        <end position="164"/>
    </location>
</feature>
<keyword evidence="3 4" id="KW-0472">Membrane</keyword>
<feature type="transmembrane region" description="Helical" evidence="4">
    <location>
        <begin position="210"/>
        <end position="233"/>
    </location>
</feature>
<sequence length="374" mass="40341">MFDLCHVHFAAGKMHARIKSSTGNARYQTTVLILGIGHGFSDAAAGYLIGSLSHDANFIETGSAVMVYNVIAFGGQLPAGIWLDRIGHYRNPAVLSLLGMILALGLLSCHFLWIAIAIAGLSSAIFHVAGGAVTIAGFPEKSRFVGVFSAFGVLGLALGGWAAMRQWDGASYLLEAGLAVLLLSLLKANFPLARNRNLPAPKPQLDNHDYLMILLLMAIALRSAVWNVIQLCYAHQYDWLLYVAMAAMAGKLLGGWLTDHIPWKPYALTALSIALPALGWGYRKLFWLLLGTGLLQSLTPMSVIALQRLWPGVPATVSGAAFGLAIAIGGLINFVPFSTPSFQLILFGLLVGILYYAFLSADRPLSTRNRKFFR</sequence>
<name>A0A6P1W881_9BACT</name>
<keyword evidence="2 4" id="KW-1133">Transmembrane helix</keyword>
<dbReference type="Gene3D" id="1.20.1250.20">
    <property type="entry name" value="MFS general substrate transporter like domains"/>
    <property type="match status" value="1"/>
</dbReference>
<feature type="transmembrane region" description="Helical" evidence="4">
    <location>
        <begin position="341"/>
        <end position="361"/>
    </location>
</feature>